<name>A0AA47P8R7_MERPO</name>
<keyword evidence="3" id="KW-1185">Reference proteome</keyword>
<dbReference type="EMBL" id="JAOPHQ010000291">
    <property type="protein sequence ID" value="KAK0155301.1"/>
    <property type="molecule type" value="Genomic_DNA"/>
</dbReference>
<evidence type="ECO:0000313" key="2">
    <source>
        <dbReference type="EMBL" id="KAK0155301.1"/>
    </source>
</evidence>
<protein>
    <submittedName>
        <fullName evidence="2">General transcription factor II-I repeat domain-containing protein 2A</fullName>
    </submittedName>
</protein>
<dbReference type="EMBL" id="JAOPHQ010003814">
    <property type="protein sequence ID" value="KAK0141514.1"/>
    <property type="molecule type" value="Genomic_DNA"/>
</dbReference>
<dbReference type="Proteomes" id="UP001174136">
    <property type="component" value="Unassembled WGS sequence"/>
</dbReference>
<dbReference type="AlphaFoldDB" id="A0AA47P8R7"/>
<organism evidence="2 3">
    <name type="scientific">Merluccius polli</name>
    <name type="common">Benguela hake</name>
    <name type="synonym">Merluccius cadenati</name>
    <dbReference type="NCBI Taxonomy" id="89951"/>
    <lineage>
        <taxon>Eukaryota</taxon>
        <taxon>Metazoa</taxon>
        <taxon>Chordata</taxon>
        <taxon>Craniata</taxon>
        <taxon>Vertebrata</taxon>
        <taxon>Euteleostomi</taxon>
        <taxon>Actinopterygii</taxon>
        <taxon>Neopterygii</taxon>
        <taxon>Teleostei</taxon>
        <taxon>Neoteleostei</taxon>
        <taxon>Acanthomorphata</taxon>
        <taxon>Zeiogadaria</taxon>
        <taxon>Gadariae</taxon>
        <taxon>Gadiformes</taxon>
        <taxon>Gadoidei</taxon>
        <taxon>Merlucciidae</taxon>
        <taxon>Merluccius</taxon>
    </lineage>
</organism>
<dbReference type="SUPFAM" id="SSF53098">
    <property type="entry name" value="Ribonuclease H-like"/>
    <property type="match status" value="1"/>
</dbReference>
<dbReference type="InterPro" id="IPR012337">
    <property type="entry name" value="RNaseH-like_sf"/>
</dbReference>
<dbReference type="PANTHER" id="PTHR45913">
    <property type="entry name" value="EPM2A-INTERACTING PROTEIN 1"/>
    <property type="match status" value="1"/>
</dbReference>
<dbReference type="PANTHER" id="PTHR45913:SF21">
    <property type="entry name" value="DUF4371 DOMAIN-CONTAINING PROTEIN"/>
    <property type="match status" value="1"/>
</dbReference>
<proteinExistence type="predicted"/>
<evidence type="ECO:0000313" key="1">
    <source>
        <dbReference type="EMBL" id="KAK0141514.1"/>
    </source>
</evidence>
<sequence>MCEELAALQSLKGTTTGEDIFGKVCQTMEESDLDWSKLASITTDRAPSMVGASRGLIGRMNREMEERGLTASLQVHCLIHQQALCCKVLKWDSVIKVVVSCINFIRAKGLKHRQFQQFLSELESAHGDVLYYTEVRWLSRGRVLRRFYELLPEINAFLHSKDKTVPELIDPEWKWHLAFLTDVTEMLNSLNLQLQGQGKLICDMYSHIKAFEVKLALLLEQVKKHNFINLPATQNLSAENPAVPFPAEKCVEALEMLKAEFGVRFRLLHVNAKEIRLFQNPFIADIDEAQPSYQFELAELQNCDVLKDAFKPNSLIDFYAALPNDMYPNIKKHAMKMFTLFGSTYICEQTFSHMKHLKTPMRSRLTD</sequence>
<accession>A0AA47P8R7</accession>
<comment type="caution">
    <text evidence="2">The sequence shown here is derived from an EMBL/GenBank/DDBJ whole genome shotgun (WGS) entry which is preliminary data.</text>
</comment>
<evidence type="ECO:0000313" key="3">
    <source>
        <dbReference type="Proteomes" id="UP001174136"/>
    </source>
</evidence>
<reference evidence="2" key="1">
    <citation type="journal article" date="2023" name="Front. Mar. Sci.">
        <title>A new Merluccius polli reference genome to investigate the effects of global change in West African waters.</title>
        <authorList>
            <person name="Mateo J.L."/>
            <person name="Blanco-Fernandez C."/>
            <person name="Garcia-Vazquez E."/>
            <person name="Machado-Schiaffino G."/>
        </authorList>
    </citation>
    <scope>NUCLEOTIDE SEQUENCE</scope>
    <source>
        <strain evidence="2">C29</strain>
        <tissue evidence="2">Fin</tissue>
    </source>
</reference>
<gene>
    <name evidence="2" type="ORF">N1851_002359</name>
    <name evidence="1" type="ORF">N1851_021344</name>
</gene>